<organism evidence="8 9">
    <name type="scientific">Candidatus Blautia stercorigallinarum</name>
    <dbReference type="NCBI Taxonomy" id="2838501"/>
    <lineage>
        <taxon>Bacteria</taxon>
        <taxon>Bacillati</taxon>
        <taxon>Bacillota</taxon>
        <taxon>Clostridia</taxon>
        <taxon>Lachnospirales</taxon>
        <taxon>Lachnospiraceae</taxon>
        <taxon>Blautia</taxon>
    </lineage>
</organism>
<evidence type="ECO:0000259" key="7">
    <source>
        <dbReference type="PROSITE" id="PS50249"/>
    </source>
</evidence>
<comment type="similarity">
    <text evidence="1">Belongs to the UPF0758 family.</text>
</comment>
<dbReference type="AlphaFoldDB" id="A0A9D1PCB5"/>
<dbReference type="PANTHER" id="PTHR30471">
    <property type="entry name" value="DNA REPAIR PROTEIN RADC"/>
    <property type="match status" value="1"/>
</dbReference>
<reference evidence="8" key="1">
    <citation type="journal article" date="2021" name="PeerJ">
        <title>Extensive microbial diversity within the chicken gut microbiome revealed by metagenomics and culture.</title>
        <authorList>
            <person name="Gilroy R."/>
            <person name="Ravi A."/>
            <person name="Getino M."/>
            <person name="Pursley I."/>
            <person name="Horton D.L."/>
            <person name="Alikhan N.F."/>
            <person name="Baker D."/>
            <person name="Gharbi K."/>
            <person name="Hall N."/>
            <person name="Watson M."/>
            <person name="Adriaenssens E.M."/>
            <person name="Foster-Nyarko E."/>
            <person name="Jarju S."/>
            <person name="Secka A."/>
            <person name="Antonio M."/>
            <person name="Oren A."/>
            <person name="Chaudhuri R.R."/>
            <person name="La Ragione R."/>
            <person name="Hildebrand F."/>
            <person name="Pallen M.J."/>
        </authorList>
    </citation>
    <scope>NUCLEOTIDE SEQUENCE</scope>
    <source>
        <strain evidence="8">CHK195-9823</strain>
    </source>
</reference>
<dbReference type="InterPro" id="IPR020891">
    <property type="entry name" value="UPF0758_CS"/>
</dbReference>
<accession>A0A9D1PCB5</accession>
<evidence type="ECO:0000313" key="9">
    <source>
        <dbReference type="Proteomes" id="UP000886814"/>
    </source>
</evidence>
<name>A0A9D1PCB5_9FIRM</name>
<gene>
    <name evidence="8" type="ORF">H9747_05760</name>
</gene>
<proteinExistence type="inferred from homology"/>
<dbReference type="EMBL" id="DXIQ01000034">
    <property type="protein sequence ID" value="HIV38493.1"/>
    <property type="molecule type" value="Genomic_DNA"/>
</dbReference>
<keyword evidence="5" id="KW-0862">Zinc</keyword>
<sequence>MEQMNELKVVSIRLVDEPPLFSKRELTSPKAVFEFMGQELQKYDREFFCVLNLKSNNQVINMNVVSVGTLNTALAHPREVFKSAILSNAAGIMLLHNHPSGNCTPSREDCRVTKRMLAAGEIMGIPVMDHVIVAGNDYYSFLENENIIKKDGNYGENIAEKFVPQRERAR</sequence>
<evidence type="ECO:0000256" key="4">
    <source>
        <dbReference type="ARBA" id="ARBA00022801"/>
    </source>
</evidence>
<feature type="domain" description="MPN" evidence="7">
    <location>
        <begin position="25"/>
        <end position="147"/>
    </location>
</feature>
<dbReference type="InterPro" id="IPR025657">
    <property type="entry name" value="RadC_JAB"/>
</dbReference>
<evidence type="ECO:0000256" key="6">
    <source>
        <dbReference type="ARBA" id="ARBA00023049"/>
    </source>
</evidence>
<dbReference type="GO" id="GO:0008237">
    <property type="term" value="F:metallopeptidase activity"/>
    <property type="evidence" value="ECO:0007669"/>
    <property type="project" value="UniProtKB-KW"/>
</dbReference>
<comment type="caution">
    <text evidence="8">The sequence shown here is derived from an EMBL/GenBank/DDBJ whole genome shotgun (WGS) entry which is preliminary data.</text>
</comment>
<reference evidence="8" key="2">
    <citation type="submission" date="2021-04" db="EMBL/GenBank/DDBJ databases">
        <authorList>
            <person name="Gilroy R."/>
        </authorList>
    </citation>
    <scope>NUCLEOTIDE SEQUENCE</scope>
    <source>
        <strain evidence="8">CHK195-9823</strain>
    </source>
</reference>
<dbReference type="Proteomes" id="UP000886814">
    <property type="component" value="Unassembled WGS sequence"/>
</dbReference>
<keyword evidence="2" id="KW-0645">Protease</keyword>
<dbReference type="PROSITE" id="PS50249">
    <property type="entry name" value="MPN"/>
    <property type="match status" value="1"/>
</dbReference>
<evidence type="ECO:0000256" key="5">
    <source>
        <dbReference type="ARBA" id="ARBA00022833"/>
    </source>
</evidence>
<dbReference type="InterPro" id="IPR037518">
    <property type="entry name" value="MPN"/>
</dbReference>
<dbReference type="Gene3D" id="3.40.140.10">
    <property type="entry name" value="Cytidine Deaminase, domain 2"/>
    <property type="match status" value="1"/>
</dbReference>
<dbReference type="GO" id="GO:0006508">
    <property type="term" value="P:proteolysis"/>
    <property type="evidence" value="ECO:0007669"/>
    <property type="project" value="UniProtKB-KW"/>
</dbReference>
<dbReference type="PANTHER" id="PTHR30471:SF3">
    <property type="entry name" value="UPF0758 PROTEIN YEES-RELATED"/>
    <property type="match status" value="1"/>
</dbReference>
<keyword evidence="6" id="KW-0482">Metalloprotease</keyword>
<keyword evidence="3" id="KW-0479">Metal-binding</keyword>
<dbReference type="CDD" id="cd08071">
    <property type="entry name" value="MPN_DUF2466"/>
    <property type="match status" value="1"/>
</dbReference>
<dbReference type="PROSITE" id="PS01302">
    <property type="entry name" value="UPF0758"/>
    <property type="match status" value="1"/>
</dbReference>
<evidence type="ECO:0000256" key="3">
    <source>
        <dbReference type="ARBA" id="ARBA00022723"/>
    </source>
</evidence>
<protein>
    <submittedName>
        <fullName evidence="8">JAB domain-containing protein</fullName>
    </submittedName>
</protein>
<evidence type="ECO:0000313" key="8">
    <source>
        <dbReference type="EMBL" id="HIV38493.1"/>
    </source>
</evidence>
<evidence type="ECO:0000256" key="1">
    <source>
        <dbReference type="ARBA" id="ARBA00010243"/>
    </source>
</evidence>
<dbReference type="InterPro" id="IPR001405">
    <property type="entry name" value="UPF0758"/>
</dbReference>
<evidence type="ECO:0000256" key="2">
    <source>
        <dbReference type="ARBA" id="ARBA00022670"/>
    </source>
</evidence>
<keyword evidence="4" id="KW-0378">Hydrolase</keyword>
<dbReference type="GO" id="GO:0046872">
    <property type="term" value="F:metal ion binding"/>
    <property type="evidence" value="ECO:0007669"/>
    <property type="project" value="UniProtKB-KW"/>
</dbReference>
<dbReference type="Pfam" id="PF04002">
    <property type="entry name" value="RadC"/>
    <property type="match status" value="1"/>
</dbReference>